<accession>A0AAV8XJB5</accession>
<reference evidence="6" key="1">
    <citation type="journal article" date="2023" name="Insect Mol. Biol.">
        <title>Genome sequencing provides insights into the evolution of gene families encoding plant cell wall-degrading enzymes in longhorned beetles.</title>
        <authorList>
            <person name="Shin N.R."/>
            <person name="Okamura Y."/>
            <person name="Kirsch R."/>
            <person name="Pauchet Y."/>
        </authorList>
    </citation>
    <scope>NUCLEOTIDE SEQUENCE</scope>
    <source>
        <strain evidence="6">AMC_N1</strain>
    </source>
</reference>
<dbReference type="Gene3D" id="1.20.1250.20">
    <property type="entry name" value="MFS general substrate transporter like domains"/>
    <property type="match status" value="1"/>
</dbReference>
<feature type="transmembrane region" description="Helical" evidence="5">
    <location>
        <begin position="84"/>
        <end position="103"/>
    </location>
</feature>
<organism evidence="6 7">
    <name type="scientific">Aromia moschata</name>
    <dbReference type="NCBI Taxonomy" id="1265417"/>
    <lineage>
        <taxon>Eukaryota</taxon>
        <taxon>Metazoa</taxon>
        <taxon>Ecdysozoa</taxon>
        <taxon>Arthropoda</taxon>
        <taxon>Hexapoda</taxon>
        <taxon>Insecta</taxon>
        <taxon>Pterygota</taxon>
        <taxon>Neoptera</taxon>
        <taxon>Endopterygota</taxon>
        <taxon>Coleoptera</taxon>
        <taxon>Polyphaga</taxon>
        <taxon>Cucujiformia</taxon>
        <taxon>Chrysomeloidea</taxon>
        <taxon>Cerambycidae</taxon>
        <taxon>Cerambycinae</taxon>
        <taxon>Callichromatini</taxon>
        <taxon>Aromia</taxon>
    </lineage>
</organism>
<keyword evidence="2 5" id="KW-0812">Transmembrane</keyword>
<feature type="transmembrane region" description="Helical" evidence="5">
    <location>
        <begin position="46"/>
        <end position="72"/>
    </location>
</feature>
<evidence type="ECO:0008006" key="8">
    <source>
        <dbReference type="Google" id="ProtNLM"/>
    </source>
</evidence>
<evidence type="ECO:0000313" key="6">
    <source>
        <dbReference type="EMBL" id="KAJ8938169.1"/>
    </source>
</evidence>
<comment type="subcellular location">
    <subcellularLocation>
        <location evidence="1">Membrane</location>
        <topology evidence="1">Multi-pass membrane protein</topology>
    </subcellularLocation>
</comment>
<evidence type="ECO:0000313" key="7">
    <source>
        <dbReference type="Proteomes" id="UP001162162"/>
    </source>
</evidence>
<evidence type="ECO:0000256" key="4">
    <source>
        <dbReference type="ARBA" id="ARBA00023136"/>
    </source>
</evidence>
<dbReference type="PANTHER" id="PTHR10924">
    <property type="entry name" value="MAJOR FACILITATOR SUPERFAMILY PROTEIN-RELATED"/>
    <property type="match status" value="1"/>
</dbReference>
<feature type="transmembrane region" description="Helical" evidence="5">
    <location>
        <begin position="175"/>
        <end position="195"/>
    </location>
</feature>
<dbReference type="Proteomes" id="UP001162162">
    <property type="component" value="Unassembled WGS sequence"/>
</dbReference>
<dbReference type="InterPro" id="IPR049680">
    <property type="entry name" value="FLVCR1-2_SLC49-like"/>
</dbReference>
<evidence type="ECO:0000256" key="3">
    <source>
        <dbReference type="ARBA" id="ARBA00022989"/>
    </source>
</evidence>
<dbReference type="AlphaFoldDB" id="A0AAV8XJB5"/>
<evidence type="ECO:0000256" key="1">
    <source>
        <dbReference type="ARBA" id="ARBA00004141"/>
    </source>
</evidence>
<evidence type="ECO:0000256" key="5">
    <source>
        <dbReference type="SAM" id="Phobius"/>
    </source>
</evidence>
<feature type="transmembrane region" description="Helical" evidence="5">
    <location>
        <begin position="112"/>
        <end position="131"/>
    </location>
</feature>
<feature type="transmembrane region" description="Helical" evidence="5">
    <location>
        <begin position="137"/>
        <end position="154"/>
    </location>
</feature>
<dbReference type="GO" id="GO:0015232">
    <property type="term" value="F:heme transmembrane transporter activity"/>
    <property type="evidence" value="ECO:0007669"/>
    <property type="project" value="TreeGrafter"/>
</dbReference>
<comment type="caution">
    <text evidence="6">The sequence shown here is derived from an EMBL/GenBank/DDBJ whole genome shotgun (WGS) entry which is preliminary data.</text>
</comment>
<keyword evidence="3 5" id="KW-1133">Transmembrane helix</keyword>
<protein>
    <recommendedName>
        <fullName evidence="8">Major facilitator superfamily (MFS) profile domain-containing protein</fullName>
    </recommendedName>
</protein>
<dbReference type="SUPFAM" id="SSF103473">
    <property type="entry name" value="MFS general substrate transporter"/>
    <property type="match status" value="1"/>
</dbReference>
<dbReference type="GO" id="GO:0097037">
    <property type="term" value="P:heme export"/>
    <property type="evidence" value="ECO:0007669"/>
    <property type="project" value="TreeGrafter"/>
</dbReference>
<feature type="transmembrane region" description="Helical" evidence="5">
    <location>
        <begin position="201"/>
        <end position="221"/>
    </location>
</feature>
<dbReference type="EMBL" id="JAPWTK010000580">
    <property type="protein sequence ID" value="KAJ8938169.1"/>
    <property type="molecule type" value="Genomic_DNA"/>
</dbReference>
<name>A0AAV8XJB5_9CUCU</name>
<dbReference type="GO" id="GO:0020037">
    <property type="term" value="F:heme binding"/>
    <property type="evidence" value="ECO:0007669"/>
    <property type="project" value="TreeGrafter"/>
</dbReference>
<dbReference type="GO" id="GO:0016020">
    <property type="term" value="C:membrane"/>
    <property type="evidence" value="ECO:0007669"/>
    <property type="project" value="UniProtKB-SubCell"/>
</dbReference>
<gene>
    <name evidence="6" type="ORF">NQ318_011934</name>
</gene>
<evidence type="ECO:0000256" key="2">
    <source>
        <dbReference type="ARBA" id="ARBA00022692"/>
    </source>
</evidence>
<keyword evidence="4 5" id="KW-0472">Membrane</keyword>
<sequence>MLFTIYPKKPNHAPSQAQLQERINNQKITTSVFTESLKKLIKNKAFVIHVIAYGACFGVSSSSAVVLSQFNISHRDAHNEASRMGLPMTLIGMVGSILIGLILDQTHKYKETVFAVCLLSTLSTVWLLFALEYQSKWMIYFTIGAFSFFVNAYWPAGIEFAMEITFPSSESTTTGILLAVSRISELIFTLILSVINFKYGAVWAVAAQVVILLTATLLTYWTPNNLRRQEAFRKNVEFEKVPQEDEIFNN</sequence>
<proteinExistence type="predicted"/>
<keyword evidence="7" id="KW-1185">Reference proteome</keyword>
<dbReference type="InterPro" id="IPR036259">
    <property type="entry name" value="MFS_trans_sf"/>
</dbReference>
<dbReference type="PANTHER" id="PTHR10924:SF4">
    <property type="entry name" value="GH15861P"/>
    <property type="match status" value="1"/>
</dbReference>